<evidence type="ECO:0000256" key="4">
    <source>
        <dbReference type="ARBA" id="ARBA00022503"/>
    </source>
</evidence>
<organism evidence="9 10">
    <name type="scientific">Staphylococcus agnetis</name>
    <dbReference type="NCBI Taxonomy" id="985762"/>
    <lineage>
        <taxon>Bacteria</taxon>
        <taxon>Bacillati</taxon>
        <taxon>Bacillota</taxon>
        <taxon>Bacilli</taxon>
        <taxon>Bacillales</taxon>
        <taxon>Staphylococcaceae</taxon>
        <taxon>Staphylococcus</taxon>
    </lineage>
</organism>
<evidence type="ECO:0000256" key="1">
    <source>
        <dbReference type="ARBA" id="ARBA00005118"/>
    </source>
</evidence>
<dbReference type="SUPFAM" id="SSF53633">
    <property type="entry name" value="Carbamate kinase-like"/>
    <property type="match status" value="1"/>
</dbReference>
<name>A0AAW9YU57_9STAP</name>
<feature type="non-terminal residue" evidence="9">
    <location>
        <position position="149"/>
    </location>
</feature>
<dbReference type="EC" id="2.7.2.2" evidence="3"/>
<dbReference type="PANTHER" id="PTHR30409:SF1">
    <property type="entry name" value="CARBAMATE KINASE-RELATED"/>
    <property type="match status" value="1"/>
</dbReference>
<evidence type="ECO:0000313" key="9">
    <source>
        <dbReference type="EMBL" id="NJI01575.1"/>
    </source>
</evidence>
<feature type="domain" description="Aspartate/glutamate/uridylate kinase" evidence="8">
    <location>
        <begin position="3"/>
        <end position="90"/>
    </location>
</feature>
<dbReference type="AlphaFoldDB" id="A0AAW9YU57"/>
<comment type="caution">
    <text evidence="9">The sequence shown here is derived from an EMBL/GenBank/DDBJ whole genome shotgun (WGS) entry which is preliminary data.</text>
</comment>
<dbReference type="GO" id="GO:0005829">
    <property type="term" value="C:cytosol"/>
    <property type="evidence" value="ECO:0007669"/>
    <property type="project" value="TreeGrafter"/>
</dbReference>
<gene>
    <name evidence="9" type="ORF">GLV84_01575</name>
</gene>
<evidence type="ECO:0000256" key="6">
    <source>
        <dbReference type="ARBA" id="ARBA00022777"/>
    </source>
</evidence>
<evidence type="ECO:0000256" key="3">
    <source>
        <dbReference type="ARBA" id="ARBA00013070"/>
    </source>
</evidence>
<sequence>MPKTIVIALGGNAIQNKEATATSQQAAIRETLEKLEPLFQSDASIVFSHGNGPQIGNLLIQQAKSNSSETPAMPLDVCGAMTQGMIGYWLETETTRVLRKVESKKQVATVVTRVEVDAHDPHLLHPTKPIGPFYTKEEAEKLQRIDSKS</sequence>
<evidence type="ECO:0000256" key="7">
    <source>
        <dbReference type="ARBA" id="ARBA00048467"/>
    </source>
</evidence>
<keyword evidence="4" id="KW-0056">Arginine metabolism</keyword>
<dbReference type="InterPro" id="IPR036393">
    <property type="entry name" value="AceGlu_kinase-like_sf"/>
</dbReference>
<proteinExistence type="inferred from homology"/>
<keyword evidence="6 9" id="KW-0418">Kinase</keyword>
<reference evidence="9" key="1">
    <citation type="submission" date="2019-11" db="EMBL/GenBank/DDBJ databases">
        <title>Whole genome comparisons of Staphylococcus agnetis isolates from cattle and chickens.</title>
        <authorList>
            <person name="Rhoads D."/>
            <person name="Shwani A."/>
            <person name="Adkins P."/>
            <person name="Calcutt M."/>
            <person name="Middleton J."/>
        </authorList>
    </citation>
    <scope>NUCLEOTIDE SEQUENCE</scope>
    <source>
        <strain evidence="9">1387</strain>
    </source>
</reference>
<evidence type="ECO:0000256" key="2">
    <source>
        <dbReference type="ARBA" id="ARBA00011066"/>
    </source>
</evidence>
<comment type="catalytic activity">
    <reaction evidence="7">
        <text>hydrogencarbonate + NH4(+) + ATP = carbamoyl phosphate + ADP + H2O + H(+)</text>
        <dbReference type="Rhea" id="RHEA:10152"/>
        <dbReference type="ChEBI" id="CHEBI:15377"/>
        <dbReference type="ChEBI" id="CHEBI:15378"/>
        <dbReference type="ChEBI" id="CHEBI:17544"/>
        <dbReference type="ChEBI" id="CHEBI:28938"/>
        <dbReference type="ChEBI" id="CHEBI:30616"/>
        <dbReference type="ChEBI" id="CHEBI:58228"/>
        <dbReference type="ChEBI" id="CHEBI:456216"/>
        <dbReference type="EC" id="2.7.2.2"/>
    </reaction>
</comment>
<dbReference type="PANTHER" id="PTHR30409">
    <property type="entry name" value="CARBAMATE KINASE"/>
    <property type="match status" value="1"/>
</dbReference>
<dbReference type="InterPro" id="IPR001048">
    <property type="entry name" value="Asp/Glu/Uridylate_kinase"/>
</dbReference>
<accession>A0AAW9YU57</accession>
<dbReference type="EMBL" id="WMFL01000023">
    <property type="protein sequence ID" value="NJI01575.1"/>
    <property type="molecule type" value="Genomic_DNA"/>
</dbReference>
<dbReference type="Proteomes" id="UP000646308">
    <property type="component" value="Unassembled WGS sequence"/>
</dbReference>
<dbReference type="Pfam" id="PF00696">
    <property type="entry name" value="AA_kinase"/>
    <property type="match status" value="1"/>
</dbReference>
<dbReference type="InterPro" id="IPR003964">
    <property type="entry name" value="Carb_kinase"/>
</dbReference>
<dbReference type="PRINTS" id="PR01469">
    <property type="entry name" value="CARBMTKINASE"/>
</dbReference>
<keyword evidence="5 9" id="KW-0808">Transferase</keyword>
<evidence type="ECO:0000313" key="10">
    <source>
        <dbReference type="Proteomes" id="UP000646308"/>
    </source>
</evidence>
<dbReference type="GO" id="GO:0019546">
    <property type="term" value="P:L-arginine deiminase pathway"/>
    <property type="evidence" value="ECO:0007669"/>
    <property type="project" value="TreeGrafter"/>
</dbReference>
<comment type="pathway">
    <text evidence="1">Metabolic intermediate metabolism; carbamoyl phosphate degradation; CO(2) and NH(3) from carbamoyl phosphate: step 1/1.</text>
</comment>
<comment type="similarity">
    <text evidence="2">Belongs to the carbamate kinase family.</text>
</comment>
<evidence type="ECO:0000256" key="5">
    <source>
        <dbReference type="ARBA" id="ARBA00022679"/>
    </source>
</evidence>
<protein>
    <recommendedName>
        <fullName evidence="3">carbamate kinase</fullName>
        <ecNumber evidence="3">2.7.2.2</ecNumber>
    </recommendedName>
</protein>
<dbReference type="Gene3D" id="3.40.1160.10">
    <property type="entry name" value="Acetylglutamate kinase-like"/>
    <property type="match status" value="1"/>
</dbReference>
<evidence type="ECO:0000259" key="8">
    <source>
        <dbReference type="Pfam" id="PF00696"/>
    </source>
</evidence>
<dbReference type="GO" id="GO:0008804">
    <property type="term" value="F:carbamate kinase activity"/>
    <property type="evidence" value="ECO:0007669"/>
    <property type="project" value="UniProtKB-EC"/>
</dbReference>